<evidence type="ECO:0000256" key="3">
    <source>
        <dbReference type="PROSITE-ProRule" id="PRU01131"/>
    </source>
</evidence>
<proteinExistence type="inferred from homology"/>
<feature type="domain" description="FLZ-type" evidence="4">
    <location>
        <begin position="98"/>
        <end position="142"/>
    </location>
</feature>
<sequence>MVLLGSRLKIKIPSLQSNSSCPAGSVESPRTPIEFGIKNKNSKLALHSPAGLNPKLFTGSISPREMELSEDYTCVISYGPNPKKTHIFDNYVVESSEDFLSFCHGCRKSLGQGKDIFMYRGERAFCSDECRQIEMMSDDSDECIENCFQNLLDLLK</sequence>
<feature type="zinc finger region" description="FLZ-type" evidence="3">
    <location>
        <begin position="98"/>
        <end position="142"/>
    </location>
</feature>
<keyword evidence="6" id="KW-1185">Reference proteome</keyword>
<evidence type="ECO:0000313" key="6">
    <source>
        <dbReference type="Proteomes" id="UP001418222"/>
    </source>
</evidence>
<dbReference type="AlphaFoldDB" id="A0AAP0B903"/>
<dbReference type="PANTHER" id="PTHR46443:SF3">
    <property type="entry name" value="PROTEIN MARD1"/>
    <property type="match status" value="1"/>
</dbReference>
<evidence type="ECO:0000259" key="4">
    <source>
        <dbReference type="PROSITE" id="PS51795"/>
    </source>
</evidence>
<gene>
    <name evidence="5" type="ORF">KSP39_PZI015399</name>
</gene>
<dbReference type="PANTHER" id="PTHR46443">
    <property type="entry name" value="FCS-LIKE ZINC FINGER 8"/>
    <property type="match status" value="1"/>
</dbReference>
<comment type="caution">
    <text evidence="5">The sequence shown here is derived from an EMBL/GenBank/DDBJ whole genome shotgun (WGS) entry which is preliminary data.</text>
</comment>
<organism evidence="5 6">
    <name type="scientific">Platanthera zijinensis</name>
    <dbReference type="NCBI Taxonomy" id="2320716"/>
    <lineage>
        <taxon>Eukaryota</taxon>
        <taxon>Viridiplantae</taxon>
        <taxon>Streptophyta</taxon>
        <taxon>Embryophyta</taxon>
        <taxon>Tracheophyta</taxon>
        <taxon>Spermatophyta</taxon>
        <taxon>Magnoliopsida</taxon>
        <taxon>Liliopsida</taxon>
        <taxon>Asparagales</taxon>
        <taxon>Orchidaceae</taxon>
        <taxon>Orchidoideae</taxon>
        <taxon>Orchideae</taxon>
        <taxon>Orchidinae</taxon>
        <taxon>Platanthera</taxon>
    </lineage>
</organism>
<keyword evidence="2" id="KW-0479">Metal-binding</keyword>
<protein>
    <recommendedName>
        <fullName evidence="4">FLZ-type domain-containing protein</fullName>
    </recommendedName>
</protein>
<dbReference type="InterPro" id="IPR044593">
    <property type="entry name" value="FLZ8/MARD1"/>
</dbReference>
<accession>A0AAP0B903</accession>
<evidence type="ECO:0000313" key="5">
    <source>
        <dbReference type="EMBL" id="KAK8933831.1"/>
    </source>
</evidence>
<dbReference type="InterPro" id="IPR007650">
    <property type="entry name" value="Zf-FLZ_dom"/>
</dbReference>
<evidence type="ECO:0000256" key="1">
    <source>
        <dbReference type="ARBA" id="ARBA00009374"/>
    </source>
</evidence>
<dbReference type="EMBL" id="JBBWWQ010000013">
    <property type="protein sequence ID" value="KAK8933831.1"/>
    <property type="molecule type" value="Genomic_DNA"/>
</dbReference>
<name>A0AAP0B903_9ASPA</name>
<dbReference type="Pfam" id="PF04570">
    <property type="entry name" value="zf-FLZ"/>
    <property type="match status" value="1"/>
</dbReference>
<dbReference type="GO" id="GO:0046872">
    <property type="term" value="F:metal ion binding"/>
    <property type="evidence" value="ECO:0007669"/>
    <property type="project" value="UniProtKB-KW"/>
</dbReference>
<dbReference type="PROSITE" id="PS51795">
    <property type="entry name" value="ZF_FLZ"/>
    <property type="match status" value="1"/>
</dbReference>
<reference evidence="5 6" key="1">
    <citation type="journal article" date="2022" name="Nat. Plants">
        <title>Genomes of leafy and leafless Platanthera orchids illuminate the evolution of mycoheterotrophy.</title>
        <authorList>
            <person name="Li M.H."/>
            <person name="Liu K.W."/>
            <person name="Li Z."/>
            <person name="Lu H.C."/>
            <person name="Ye Q.L."/>
            <person name="Zhang D."/>
            <person name="Wang J.Y."/>
            <person name="Li Y.F."/>
            <person name="Zhong Z.M."/>
            <person name="Liu X."/>
            <person name="Yu X."/>
            <person name="Liu D.K."/>
            <person name="Tu X.D."/>
            <person name="Liu B."/>
            <person name="Hao Y."/>
            <person name="Liao X.Y."/>
            <person name="Jiang Y.T."/>
            <person name="Sun W.H."/>
            <person name="Chen J."/>
            <person name="Chen Y.Q."/>
            <person name="Ai Y."/>
            <person name="Zhai J.W."/>
            <person name="Wu S.S."/>
            <person name="Zhou Z."/>
            <person name="Hsiao Y.Y."/>
            <person name="Wu W.L."/>
            <person name="Chen Y.Y."/>
            <person name="Lin Y.F."/>
            <person name="Hsu J.L."/>
            <person name="Li C.Y."/>
            <person name="Wang Z.W."/>
            <person name="Zhao X."/>
            <person name="Zhong W.Y."/>
            <person name="Ma X.K."/>
            <person name="Ma L."/>
            <person name="Huang J."/>
            <person name="Chen G.Z."/>
            <person name="Huang M.Z."/>
            <person name="Huang L."/>
            <person name="Peng D.H."/>
            <person name="Luo Y.B."/>
            <person name="Zou S.Q."/>
            <person name="Chen S.P."/>
            <person name="Lan S."/>
            <person name="Tsai W.C."/>
            <person name="Van de Peer Y."/>
            <person name="Liu Z.J."/>
        </authorList>
    </citation>
    <scope>NUCLEOTIDE SEQUENCE [LARGE SCALE GENOMIC DNA]</scope>
    <source>
        <strain evidence="5">Lor287</strain>
    </source>
</reference>
<dbReference type="Proteomes" id="UP001418222">
    <property type="component" value="Unassembled WGS sequence"/>
</dbReference>
<evidence type="ECO:0000256" key="2">
    <source>
        <dbReference type="ARBA" id="ARBA00022723"/>
    </source>
</evidence>
<comment type="similarity">
    <text evidence="1">Belongs to the FLZ family.</text>
</comment>